<gene>
    <name evidence="1" type="ORF">RUM44_011084</name>
</gene>
<comment type="caution">
    <text evidence="1">The sequence shown here is derived from an EMBL/GenBank/DDBJ whole genome shotgun (WGS) entry which is preliminary data.</text>
</comment>
<name>A0ABR1AP12_POLSC</name>
<evidence type="ECO:0000313" key="1">
    <source>
        <dbReference type="EMBL" id="KAK6624225.1"/>
    </source>
</evidence>
<dbReference type="Gene3D" id="3.80.10.10">
    <property type="entry name" value="Ribonuclease Inhibitor"/>
    <property type="match status" value="1"/>
</dbReference>
<dbReference type="Proteomes" id="UP001359485">
    <property type="component" value="Unassembled WGS sequence"/>
</dbReference>
<keyword evidence="2" id="KW-1185">Reference proteome</keyword>
<reference evidence="1 2" key="1">
    <citation type="submission" date="2023-09" db="EMBL/GenBank/DDBJ databases">
        <title>Genomes of two closely related lineages of the louse Polyplax serrata with different host specificities.</title>
        <authorList>
            <person name="Martinu J."/>
            <person name="Tarabai H."/>
            <person name="Stefka J."/>
            <person name="Hypsa V."/>
        </authorList>
    </citation>
    <scope>NUCLEOTIDE SEQUENCE [LARGE SCALE GENOMIC DNA]</scope>
    <source>
        <strain evidence="1">98ZLc_SE</strain>
    </source>
</reference>
<protein>
    <submittedName>
        <fullName evidence="1">Uncharacterized protein</fullName>
    </submittedName>
</protein>
<dbReference type="InterPro" id="IPR032675">
    <property type="entry name" value="LRR_dom_sf"/>
</dbReference>
<accession>A0ABR1AP12</accession>
<organism evidence="1 2">
    <name type="scientific">Polyplax serrata</name>
    <name type="common">Common mouse louse</name>
    <dbReference type="NCBI Taxonomy" id="468196"/>
    <lineage>
        <taxon>Eukaryota</taxon>
        <taxon>Metazoa</taxon>
        <taxon>Ecdysozoa</taxon>
        <taxon>Arthropoda</taxon>
        <taxon>Hexapoda</taxon>
        <taxon>Insecta</taxon>
        <taxon>Pterygota</taxon>
        <taxon>Neoptera</taxon>
        <taxon>Paraneoptera</taxon>
        <taxon>Psocodea</taxon>
        <taxon>Troctomorpha</taxon>
        <taxon>Phthiraptera</taxon>
        <taxon>Anoplura</taxon>
        <taxon>Polyplacidae</taxon>
        <taxon>Polyplax</taxon>
    </lineage>
</organism>
<sequence>MTGTVVFHTFSTKAGIRIGVVAVRYQKQTSSGRIFLLENNKMATQLVDQLGGARCSLGSERSSASISKESLSEEGEYFDYPNYYCPEEDDREDEFLYPKWRNVPRSPSNFCVSKTTISSCRDSDYERWLENYYNELVLKSLPSYAEKECDTSDLMDTKKSQEIFTSKFPCIRNEPWEICTKYWGPRDIRRHYPILKGHGEYLFIPSIYPNLNLRSRYGRFQSLLYTAAAIPEESHKVKMRNIFKMYIDRAALQNPKLLRVISNSFLYTNLYSLKWYDFVTKKGIMRRLCKFFKTQRHLEKVYFEDADLKRMEAIILLCALSRSGGSQIKELHMWKMFGYGQCPLLMSELPERGSSGKFYFDYFSPWRLLTGTWFLSVRKAEDNKSMEFFTRIHYLQILYKFSSLTHLSVNYAYLANPEGDALLCVRSLRNGVLRELRILCLKEERPLLTNPAYGVGGWLIPDGVWRRATEWCPDLRVKFVFVNVPQYENIVLFLSKSIPVSSVNISTGPIFDFEVPWDLDSTLLELRNWYSSTLVSLTLHLWHHRDLLDFVIKSKILDEFPNLVHFEFIGVLEDVETLNAFCCQLSKGIYKLKNLLFWVEERYTNRKKLETTRRRVQEIRETFRKKFLVIDIDADIRTYAM</sequence>
<evidence type="ECO:0000313" key="2">
    <source>
        <dbReference type="Proteomes" id="UP001359485"/>
    </source>
</evidence>
<proteinExistence type="predicted"/>
<dbReference type="EMBL" id="JAWJWF010000046">
    <property type="protein sequence ID" value="KAK6624225.1"/>
    <property type="molecule type" value="Genomic_DNA"/>
</dbReference>